<name>A0A4Q9L7D8_9MICR</name>
<accession>A0A4Q9L7D8</accession>
<dbReference type="VEuPathDB" id="MicrosporidiaDB:CWI39_1126p0020"/>
<evidence type="ECO:0000313" key="2">
    <source>
        <dbReference type="Proteomes" id="UP000293045"/>
    </source>
</evidence>
<gene>
    <name evidence="1" type="ORF">CWI39_1126p0020</name>
</gene>
<protein>
    <submittedName>
        <fullName evidence="1">Uncharacterized protein</fullName>
    </submittedName>
</protein>
<feature type="non-terminal residue" evidence="1">
    <location>
        <position position="209"/>
    </location>
</feature>
<comment type="caution">
    <text evidence="1">The sequence shown here is derived from an EMBL/GenBank/DDBJ whole genome shotgun (WGS) entry which is preliminary data.</text>
</comment>
<dbReference type="Proteomes" id="UP000293045">
    <property type="component" value="Unassembled WGS sequence"/>
</dbReference>
<evidence type="ECO:0000313" key="1">
    <source>
        <dbReference type="EMBL" id="TBU02580.1"/>
    </source>
</evidence>
<dbReference type="AlphaFoldDB" id="A0A4Q9L7D8"/>
<organism evidence="1 2">
    <name type="scientific">Hamiltosporidium magnivora</name>
    <dbReference type="NCBI Taxonomy" id="148818"/>
    <lineage>
        <taxon>Eukaryota</taxon>
        <taxon>Fungi</taxon>
        <taxon>Fungi incertae sedis</taxon>
        <taxon>Microsporidia</taxon>
        <taxon>Dubosqiidae</taxon>
        <taxon>Hamiltosporidium</taxon>
    </lineage>
</organism>
<sequence>MQTSHDINKYYFDQRKLYMSEDQLIYEYALLFLEDRVILGLEEDIEEGIEEESDMIDYVSMFYKEDTNLYSNDNTGNKDIYLYPYNNYTLNSKYTLNTSNSDSISPYNPYNNFTFNNSKIKYSPFYQFNSTPKSKICIKKEKGLKREKSLERDMSKWRKGSINKEKSIGRYKSINNEKSLERDISIRRSIGRYKSINNEKSLERDISIR</sequence>
<reference evidence="1 2" key="1">
    <citation type="submission" date="2017-12" db="EMBL/GenBank/DDBJ databases">
        <authorList>
            <person name="Pombert J.-F."/>
            <person name="Haag K.L."/>
            <person name="Ebert D."/>
        </authorList>
    </citation>
    <scope>NUCLEOTIDE SEQUENCE [LARGE SCALE GENOMIC DNA]</scope>
    <source>
        <strain evidence="1">IL-BN-2</strain>
    </source>
</reference>
<dbReference type="EMBL" id="PIXR01001126">
    <property type="protein sequence ID" value="TBU02580.1"/>
    <property type="molecule type" value="Genomic_DNA"/>
</dbReference>
<proteinExistence type="predicted"/>
<dbReference type="VEuPathDB" id="MicrosporidiaDB:CWI36_1345p0010"/>